<gene>
    <name evidence="2" type="ORF">POBO1169_LOCUS9456</name>
</gene>
<evidence type="ECO:0000256" key="1">
    <source>
        <dbReference type="SAM" id="MobiDB-lite"/>
    </source>
</evidence>
<protein>
    <submittedName>
        <fullName evidence="2">Uncharacterized protein</fullName>
    </submittedName>
</protein>
<proteinExistence type="predicted"/>
<dbReference type="AlphaFoldDB" id="A0A7S0WIX6"/>
<evidence type="ECO:0000313" key="2">
    <source>
        <dbReference type="EMBL" id="CAD8668297.1"/>
    </source>
</evidence>
<reference evidence="2" key="1">
    <citation type="submission" date="2021-01" db="EMBL/GenBank/DDBJ databases">
        <authorList>
            <person name="Corre E."/>
            <person name="Pelletier E."/>
            <person name="Niang G."/>
            <person name="Scheremetjew M."/>
            <person name="Finn R."/>
            <person name="Kale V."/>
            <person name="Holt S."/>
            <person name="Cochrane G."/>
            <person name="Meng A."/>
            <person name="Brown T."/>
            <person name="Cohen L."/>
        </authorList>
    </citation>
    <scope>NUCLEOTIDE SEQUENCE</scope>
    <source>
        <strain evidence="2">CCMP722</strain>
    </source>
</reference>
<name>A0A7S0WIX6_9CHLO</name>
<dbReference type="EMBL" id="HBFA01018512">
    <property type="protein sequence ID" value="CAD8668297.1"/>
    <property type="molecule type" value="Transcribed_RNA"/>
</dbReference>
<feature type="region of interest" description="Disordered" evidence="1">
    <location>
        <begin position="34"/>
        <end position="71"/>
    </location>
</feature>
<feature type="compositionally biased region" description="Gly residues" evidence="1">
    <location>
        <begin position="34"/>
        <end position="43"/>
    </location>
</feature>
<sequence>MVTSKTLNGAGVGETDEGVFVKFASVGGGDGGGVIDDAGVGGGGEERGGAGDGGGGDDKEDGCEGGGEGGGVNVSGERVVIMSIACTEMSVVGSSVASLKMAAGSAATSLKKVVAPESMDVEGNWTVVSTTTLPAFTPTTSTTRLWSSTSLMCEGVAT</sequence>
<accession>A0A7S0WIX6</accession>
<organism evidence="2">
    <name type="scientific">Pyramimonas obovata</name>
    <dbReference type="NCBI Taxonomy" id="1411642"/>
    <lineage>
        <taxon>Eukaryota</taxon>
        <taxon>Viridiplantae</taxon>
        <taxon>Chlorophyta</taxon>
        <taxon>Pyramimonadophyceae</taxon>
        <taxon>Pyramimonadales</taxon>
        <taxon>Pyramimonadaceae</taxon>
        <taxon>Pyramimonas</taxon>
        <taxon>Pyramimonas incertae sedis</taxon>
    </lineage>
</organism>